<dbReference type="EMBL" id="CP089982">
    <property type="protein sequence ID" value="WXA96219.1"/>
    <property type="molecule type" value="Genomic_DNA"/>
</dbReference>
<reference evidence="1 2" key="1">
    <citation type="submission" date="2021-12" db="EMBL/GenBank/DDBJ databases">
        <title>Discovery of the Pendulisporaceae a myxobacterial family with distinct sporulation behavior and unique specialized metabolism.</title>
        <authorList>
            <person name="Garcia R."/>
            <person name="Popoff A."/>
            <person name="Bader C.D."/>
            <person name="Loehr J."/>
            <person name="Walesch S."/>
            <person name="Walt C."/>
            <person name="Boldt J."/>
            <person name="Bunk B."/>
            <person name="Haeckl F.J.F.P.J."/>
            <person name="Gunesch A.P."/>
            <person name="Birkelbach J."/>
            <person name="Nuebel U."/>
            <person name="Pietschmann T."/>
            <person name="Bach T."/>
            <person name="Mueller R."/>
        </authorList>
    </citation>
    <scope>NUCLEOTIDE SEQUENCE [LARGE SCALE GENOMIC DNA]</scope>
    <source>
        <strain evidence="1 2">MSr12523</strain>
    </source>
</reference>
<accession>A0ABZ2KH32</accession>
<organism evidence="1 2">
    <name type="scientific">Pendulispora brunnea</name>
    <dbReference type="NCBI Taxonomy" id="2905690"/>
    <lineage>
        <taxon>Bacteria</taxon>
        <taxon>Pseudomonadati</taxon>
        <taxon>Myxococcota</taxon>
        <taxon>Myxococcia</taxon>
        <taxon>Myxococcales</taxon>
        <taxon>Sorangiineae</taxon>
        <taxon>Pendulisporaceae</taxon>
        <taxon>Pendulispora</taxon>
    </lineage>
</organism>
<proteinExistence type="predicted"/>
<gene>
    <name evidence="1" type="ORF">LZC95_05140</name>
</gene>
<protein>
    <submittedName>
        <fullName evidence="1">Uncharacterized protein</fullName>
    </submittedName>
</protein>
<evidence type="ECO:0000313" key="2">
    <source>
        <dbReference type="Proteomes" id="UP001379533"/>
    </source>
</evidence>
<dbReference type="RefSeq" id="WP_394846835.1">
    <property type="nucleotide sequence ID" value="NZ_CP089982.1"/>
</dbReference>
<keyword evidence="2" id="KW-1185">Reference proteome</keyword>
<name>A0ABZ2KH32_9BACT</name>
<sequence length="227" mass="24752">MTVPLPLVIGGFVALAVFAWLLSSFLSKAARGAVTKRLDRSVAESSLSEAELREQALRDEDWFAPLARLVGDERIVGVVEAGFPKSASGAAVRGVFNFVGQFAGVKVVDKDCGVYLAVSATHLHYVVFDKGHVEEHVTWERARLSELAMRQSLDVSEKGKQGAIVVFDREVTIVAEDDRLVVPVASFISRGPRARPTFGPPRDAHVMLHALTKGFLRELESTSVRGR</sequence>
<dbReference type="Proteomes" id="UP001379533">
    <property type="component" value="Chromosome"/>
</dbReference>
<evidence type="ECO:0000313" key="1">
    <source>
        <dbReference type="EMBL" id="WXA96219.1"/>
    </source>
</evidence>